<evidence type="ECO:0000313" key="2">
    <source>
        <dbReference type="EMBL" id="EYC41294.1"/>
    </source>
</evidence>
<keyword evidence="3" id="KW-1185">Reference proteome</keyword>
<protein>
    <submittedName>
        <fullName evidence="2">Uncharacterized protein</fullName>
    </submittedName>
</protein>
<evidence type="ECO:0000256" key="1">
    <source>
        <dbReference type="SAM" id="MobiDB-lite"/>
    </source>
</evidence>
<dbReference type="AlphaFoldDB" id="A0A016WN86"/>
<gene>
    <name evidence="2" type="primary">Acey_s0574.g180</name>
    <name evidence="2" type="ORF">Y032_0574g180</name>
</gene>
<dbReference type="OrthoDB" id="10267576at2759"/>
<feature type="compositionally biased region" description="Polar residues" evidence="1">
    <location>
        <begin position="1"/>
        <end position="10"/>
    </location>
</feature>
<dbReference type="EMBL" id="JARK01000174">
    <property type="protein sequence ID" value="EYC41294.1"/>
    <property type="molecule type" value="Genomic_DNA"/>
</dbReference>
<evidence type="ECO:0000313" key="3">
    <source>
        <dbReference type="Proteomes" id="UP000024635"/>
    </source>
</evidence>
<feature type="region of interest" description="Disordered" evidence="1">
    <location>
        <begin position="1"/>
        <end position="29"/>
    </location>
</feature>
<organism evidence="2 3">
    <name type="scientific">Ancylostoma ceylanicum</name>
    <dbReference type="NCBI Taxonomy" id="53326"/>
    <lineage>
        <taxon>Eukaryota</taxon>
        <taxon>Metazoa</taxon>
        <taxon>Ecdysozoa</taxon>
        <taxon>Nematoda</taxon>
        <taxon>Chromadorea</taxon>
        <taxon>Rhabditida</taxon>
        <taxon>Rhabditina</taxon>
        <taxon>Rhabditomorpha</taxon>
        <taxon>Strongyloidea</taxon>
        <taxon>Ancylostomatidae</taxon>
        <taxon>Ancylostomatinae</taxon>
        <taxon>Ancylostoma</taxon>
    </lineage>
</organism>
<dbReference type="Proteomes" id="UP000024635">
    <property type="component" value="Unassembled WGS sequence"/>
</dbReference>
<reference evidence="3" key="1">
    <citation type="journal article" date="2015" name="Nat. Genet.">
        <title>The genome and transcriptome of the zoonotic hookworm Ancylostoma ceylanicum identify infection-specific gene families.</title>
        <authorList>
            <person name="Schwarz E.M."/>
            <person name="Hu Y."/>
            <person name="Antoshechkin I."/>
            <person name="Miller M.M."/>
            <person name="Sternberg P.W."/>
            <person name="Aroian R.V."/>
        </authorList>
    </citation>
    <scope>NUCLEOTIDE SEQUENCE</scope>
    <source>
        <strain evidence="3">HY135</strain>
    </source>
</reference>
<comment type="caution">
    <text evidence="2">The sequence shown here is derived from an EMBL/GenBank/DDBJ whole genome shotgun (WGS) entry which is preliminary data.</text>
</comment>
<proteinExistence type="predicted"/>
<sequence length="258" mass="27773">MFPSNPTTSSAEDECKPTVITATDEDEPDGVETILFENDEEEDNKSAIPVMEEDVKEADTALNAAALLADAGEEPSDPISITVAESTSSTAPQPLPITLVGDVKAPVLQATPVTIPATPVTISANTNQPVILIPVTNFPTPTLKQLVPIQIQQPVCITVAADAVPHLFRLASAPKQPSAFDALVHDPWIPEPPPGPRFPGRRQVSKLGLRPVMSYEIPGSNQSYVFSLERANVAYDLFECVQCKRNGKRTTIKASFFF</sequence>
<accession>A0A016WN86</accession>
<name>A0A016WN86_9BILA</name>